<reference evidence="9" key="1">
    <citation type="submission" date="2020-09" db="EMBL/GenBank/DDBJ databases">
        <authorList>
            <person name="Kikuchi T."/>
        </authorList>
    </citation>
    <scope>NUCLEOTIDE SEQUENCE</scope>
    <source>
        <strain evidence="9">SH1</strain>
    </source>
</reference>
<name>A0A811LL86_9BILA</name>
<evidence type="ECO:0000256" key="6">
    <source>
        <dbReference type="PROSITE-ProRule" id="PRU00076"/>
    </source>
</evidence>
<evidence type="ECO:0000256" key="1">
    <source>
        <dbReference type="ARBA" id="ARBA00022536"/>
    </source>
</evidence>
<feature type="chain" id="PRO_5044131740" description="EGF-like domain-containing protein" evidence="7">
    <location>
        <begin position="23"/>
        <end position="654"/>
    </location>
</feature>
<feature type="domain" description="EGF-like" evidence="8">
    <location>
        <begin position="354"/>
        <end position="394"/>
    </location>
</feature>
<evidence type="ECO:0000259" key="8">
    <source>
        <dbReference type="PROSITE" id="PS50026"/>
    </source>
</evidence>
<dbReference type="FunFam" id="2.10.25.10:FF:000012">
    <property type="entry name" value="Delta-like protein"/>
    <property type="match status" value="1"/>
</dbReference>
<dbReference type="Pfam" id="PF00008">
    <property type="entry name" value="EGF"/>
    <property type="match status" value="2"/>
</dbReference>
<dbReference type="InterPro" id="IPR001881">
    <property type="entry name" value="EGF-like_Ca-bd_dom"/>
</dbReference>
<dbReference type="GO" id="GO:0045597">
    <property type="term" value="P:positive regulation of cell differentiation"/>
    <property type="evidence" value="ECO:0007669"/>
    <property type="project" value="UniProtKB-ARBA"/>
</dbReference>
<feature type="signal peptide" evidence="7">
    <location>
        <begin position="1"/>
        <end position="22"/>
    </location>
</feature>
<keyword evidence="10" id="KW-1185">Reference proteome</keyword>
<dbReference type="FunFam" id="2.10.25.10:FF:000054">
    <property type="entry name" value="Slit guidance ligand 2"/>
    <property type="match status" value="1"/>
</dbReference>
<dbReference type="Gene3D" id="2.10.25.10">
    <property type="entry name" value="Laminin"/>
    <property type="match status" value="6"/>
</dbReference>
<evidence type="ECO:0000256" key="4">
    <source>
        <dbReference type="ARBA" id="ARBA00023157"/>
    </source>
</evidence>
<dbReference type="GO" id="GO:0005886">
    <property type="term" value="C:plasma membrane"/>
    <property type="evidence" value="ECO:0007669"/>
    <property type="project" value="TreeGrafter"/>
</dbReference>
<dbReference type="Proteomes" id="UP000614601">
    <property type="component" value="Unassembled WGS sequence"/>
</dbReference>
<dbReference type="PANTHER" id="PTHR24049">
    <property type="entry name" value="CRUMBS FAMILY MEMBER"/>
    <property type="match status" value="1"/>
</dbReference>
<feature type="disulfide bond" evidence="6">
    <location>
        <begin position="556"/>
        <end position="573"/>
    </location>
</feature>
<dbReference type="PANTHER" id="PTHR24049:SF22">
    <property type="entry name" value="DROSOPHILA CRUMBS HOMOLOG"/>
    <property type="match status" value="1"/>
</dbReference>
<dbReference type="EMBL" id="CAJFDH010000006">
    <property type="protein sequence ID" value="CAD5227872.1"/>
    <property type="molecule type" value="Genomic_DNA"/>
</dbReference>
<feature type="disulfide bond" evidence="6">
    <location>
        <begin position="170"/>
        <end position="179"/>
    </location>
</feature>
<dbReference type="SMART" id="SM00179">
    <property type="entry name" value="EGF_CA"/>
    <property type="match status" value="3"/>
</dbReference>
<keyword evidence="5" id="KW-0325">Glycoprotein</keyword>
<dbReference type="SMART" id="SM00181">
    <property type="entry name" value="EGF"/>
    <property type="match status" value="9"/>
</dbReference>
<evidence type="ECO:0000256" key="7">
    <source>
        <dbReference type="SAM" id="SignalP"/>
    </source>
</evidence>
<dbReference type="GO" id="GO:0005509">
    <property type="term" value="F:calcium ion binding"/>
    <property type="evidence" value="ECO:0007669"/>
    <property type="project" value="InterPro"/>
</dbReference>
<feature type="disulfide bond" evidence="6">
    <location>
        <begin position="113"/>
        <end position="122"/>
    </location>
</feature>
<protein>
    <recommendedName>
        <fullName evidence="8">EGF-like domain-containing protein</fullName>
    </recommendedName>
</protein>
<dbReference type="AlphaFoldDB" id="A0A811LL86"/>
<keyword evidence="2 7" id="KW-0732">Signal</keyword>
<organism evidence="9 10">
    <name type="scientific">Bursaphelenchus okinawaensis</name>
    <dbReference type="NCBI Taxonomy" id="465554"/>
    <lineage>
        <taxon>Eukaryota</taxon>
        <taxon>Metazoa</taxon>
        <taxon>Ecdysozoa</taxon>
        <taxon>Nematoda</taxon>
        <taxon>Chromadorea</taxon>
        <taxon>Rhabditida</taxon>
        <taxon>Tylenchina</taxon>
        <taxon>Tylenchomorpha</taxon>
        <taxon>Aphelenchoidea</taxon>
        <taxon>Aphelenchoididae</taxon>
        <taxon>Bursaphelenchus</taxon>
    </lineage>
</organism>
<dbReference type="PROSITE" id="PS01186">
    <property type="entry name" value="EGF_2"/>
    <property type="match status" value="3"/>
</dbReference>
<proteinExistence type="predicted"/>
<feature type="domain" description="EGF-like" evidence="8">
    <location>
        <begin position="127"/>
        <end position="180"/>
    </location>
</feature>
<feature type="disulfide bond" evidence="6">
    <location>
        <begin position="384"/>
        <end position="393"/>
    </location>
</feature>
<dbReference type="GO" id="GO:0032991">
    <property type="term" value="C:protein-containing complex"/>
    <property type="evidence" value="ECO:0007669"/>
    <property type="project" value="TreeGrafter"/>
</dbReference>
<dbReference type="SUPFAM" id="SSF57196">
    <property type="entry name" value="EGF/Laminin"/>
    <property type="match status" value="3"/>
</dbReference>
<feature type="domain" description="EGF-like" evidence="8">
    <location>
        <begin position="504"/>
        <end position="543"/>
    </location>
</feature>
<dbReference type="GO" id="GO:0007157">
    <property type="term" value="P:heterophilic cell-cell adhesion via plasma membrane cell adhesion molecules"/>
    <property type="evidence" value="ECO:0007669"/>
    <property type="project" value="TreeGrafter"/>
</dbReference>
<feature type="disulfide bond" evidence="6">
    <location>
        <begin position="575"/>
        <end position="584"/>
    </location>
</feature>
<evidence type="ECO:0000313" key="9">
    <source>
        <dbReference type="EMBL" id="CAD5227872.1"/>
    </source>
</evidence>
<dbReference type="OrthoDB" id="430340at2759"/>
<dbReference type="PROSITE" id="PS00022">
    <property type="entry name" value="EGF_1"/>
    <property type="match status" value="5"/>
</dbReference>
<evidence type="ECO:0000313" key="10">
    <source>
        <dbReference type="Proteomes" id="UP000614601"/>
    </source>
</evidence>
<evidence type="ECO:0000256" key="5">
    <source>
        <dbReference type="ARBA" id="ARBA00023180"/>
    </source>
</evidence>
<feature type="domain" description="EGF-like" evidence="8">
    <location>
        <begin position="86"/>
        <end position="123"/>
    </location>
</feature>
<dbReference type="CDD" id="cd00054">
    <property type="entry name" value="EGF_CA"/>
    <property type="match status" value="1"/>
</dbReference>
<sequence>MNRYYVTQLLLLLLLIAYNVKAHEFHRNFRFKHNKFDEDEAESGEDGTKKPKSSKGVLRKLVGLPKVPSLPKFKDKRVIPLGDDEDVNMCLTKQPCLNDGRCIQEGNSYYCECAPEFYGTHCEFVADRSECGISLCSNNSICYSLPDEQTLATVENGTLIQHLVHYKCWCKKGFYGDTCDFTEGMRQCTEEQCNGHGIVNPEQLHEEGCKCHCEEYYTGDHCDLIIPCKDQECINGGKCENCEIIDLETSNDPTICYPCEGGGYSQYVECLKENAKVDADVLIQMVDDFMLNGGQMSDLETDFCVNKGQCNVMIGSLPISPESDEEDQTVNKLFVLPKCECRPEFEGEFCEKRRKTECEKLLPEERCAHGVCVHTKLNGIKCVCDEGYEGKRCELKNKCHPNPCGDATCVEITVQELSEDKIPICVCNNDQDVDGRSKKCTSPHFQQCYHENGTSKCGANAACYPCTLDNEKDALFDVCSHEEDERGFRCVCPPGLAQPFCQRPLTPCDLNPCKNGAICELTKHNQDGYTCSCKDGYKGPKCEQYVEICDRRSVKCVNGTCVKDSAHKRGYRCDCEYEFTGRNCDKKIWDSWMDKFHGRQLDDFVDIKQGTLNLHLSSRNDSRSNIYHEPVLCQGVCDEKAGPKDLGLDRRQRG</sequence>
<dbReference type="PROSITE" id="PS50026">
    <property type="entry name" value="EGF_3"/>
    <property type="match status" value="5"/>
</dbReference>
<keyword evidence="1 6" id="KW-0245">EGF-like domain</keyword>
<feature type="domain" description="EGF-like" evidence="8">
    <location>
        <begin position="545"/>
        <end position="585"/>
    </location>
</feature>
<gene>
    <name evidence="9" type="ORF">BOKJ2_LOCUS12390</name>
</gene>
<accession>A0A811LL86</accession>
<dbReference type="EMBL" id="CAJFCW020000006">
    <property type="protein sequence ID" value="CAG9123766.1"/>
    <property type="molecule type" value="Genomic_DNA"/>
</dbReference>
<comment type="caution">
    <text evidence="6">Lacks conserved residue(s) required for the propagation of feature annotation.</text>
</comment>
<dbReference type="Proteomes" id="UP000783686">
    <property type="component" value="Unassembled WGS sequence"/>
</dbReference>
<keyword evidence="4 6" id="KW-1015">Disulfide bond</keyword>
<keyword evidence="3" id="KW-0677">Repeat</keyword>
<comment type="caution">
    <text evidence="9">The sequence shown here is derived from an EMBL/GenBank/DDBJ whole genome shotgun (WGS) entry which is preliminary data.</text>
</comment>
<evidence type="ECO:0000256" key="3">
    <source>
        <dbReference type="ARBA" id="ARBA00022737"/>
    </source>
</evidence>
<evidence type="ECO:0000256" key="2">
    <source>
        <dbReference type="ARBA" id="ARBA00022729"/>
    </source>
</evidence>
<feature type="disulfide bond" evidence="6">
    <location>
        <begin position="533"/>
        <end position="542"/>
    </location>
</feature>
<dbReference type="InterPro" id="IPR000742">
    <property type="entry name" value="EGF"/>
</dbReference>
<dbReference type="GO" id="GO:0045197">
    <property type="term" value="P:establishment or maintenance of epithelial cell apical/basal polarity"/>
    <property type="evidence" value="ECO:0007669"/>
    <property type="project" value="TreeGrafter"/>
</dbReference>
<dbReference type="InterPro" id="IPR051022">
    <property type="entry name" value="Notch_Cell-Fate_Det"/>
</dbReference>